<accession>A0A146KS17</accession>
<sequence length="224" mass="25346">FFLRNRIGISLLKQKLHEICPGFPDGEQGHFVFLLDTLGEWEAYLGVVELFDQRPSAGRSSNDAYFDDLDRVSTRSVSGSHISVALSDSSADSEVPVFSVHVVGSRTGVISQPDSEVLDFDRRLFRDRFDGNNLSCAFLELPQLPQEVPEPGLGDDVVWGEYPHFEESSFLLLLSGQFPPDDFELLELSFCLHVGMLKLYFESRKNWHAKSEVPYEKGRRRETG</sequence>
<dbReference type="EMBL" id="GDHC01019335">
    <property type="protein sequence ID" value="JAP99293.1"/>
    <property type="molecule type" value="Transcribed_RNA"/>
</dbReference>
<gene>
    <name evidence="1" type="ORF">g.27176</name>
</gene>
<proteinExistence type="predicted"/>
<name>A0A146KS17_LYGHE</name>
<feature type="non-terminal residue" evidence="1">
    <location>
        <position position="1"/>
    </location>
</feature>
<dbReference type="AlphaFoldDB" id="A0A146KS17"/>
<protein>
    <submittedName>
        <fullName evidence="1">Uncharacterized protein</fullName>
    </submittedName>
</protein>
<reference evidence="1" key="1">
    <citation type="journal article" date="2016" name="Gigascience">
        <title>De novo construction of an expanded transcriptome assembly for the western tarnished plant bug, Lygus hesperus.</title>
        <authorList>
            <person name="Tassone E.E."/>
            <person name="Geib S.M."/>
            <person name="Hall B."/>
            <person name="Fabrick J.A."/>
            <person name="Brent C.S."/>
            <person name="Hull J.J."/>
        </authorList>
    </citation>
    <scope>NUCLEOTIDE SEQUENCE</scope>
</reference>
<organism evidence="1">
    <name type="scientific">Lygus hesperus</name>
    <name type="common">Western plant bug</name>
    <dbReference type="NCBI Taxonomy" id="30085"/>
    <lineage>
        <taxon>Eukaryota</taxon>
        <taxon>Metazoa</taxon>
        <taxon>Ecdysozoa</taxon>
        <taxon>Arthropoda</taxon>
        <taxon>Hexapoda</taxon>
        <taxon>Insecta</taxon>
        <taxon>Pterygota</taxon>
        <taxon>Neoptera</taxon>
        <taxon>Paraneoptera</taxon>
        <taxon>Hemiptera</taxon>
        <taxon>Heteroptera</taxon>
        <taxon>Panheteroptera</taxon>
        <taxon>Cimicomorpha</taxon>
        <taxon>Miridae</taxon>
        <taxon>Mirini</taxon>
        <taxon>Lygus</taxon>
    </lineage>
</organism>
<evidence type="ECO:0000313" key="1">
    <source>
        <dbReference type="EMBL" id="JAP99293.1"/>
    </source>
</evidence>